<dbReference type="Proteomes" id="UP000014680">
    <property type="component" value="Unassembled WGS sequence"/>
</dbReference>
<proteinExistence type="predicted"/>
<protein>
    <submittedName>
        <fullName evidence="1">Uncharacterized protein</fullName>
    </submittedName>
</protein>
<dbReference type="AlphaFoldDB" id="A0A0A1TVD9"/>
<dbReference type="KEGG" id="eiv:EIN_278190"/>
<dbReference type="VEuPathDB" id="AmoebaDB:EIN_278190"/>
<organism evidence="1 2">
    <name type="scientific">Entamoeba invadens IP1</name>
    <dbReference type="NCBI Taxonomy" id="370355"/>
    <lineage>
        <taxon>Eukaryota</taxon>
        <taxon>Amoebozoa</taxon>
        <taxon>Evosea</taxon>
        <taxon>Archamoebae</taxon>
        <taxon>Mastigamoebida</taxon>
        <taxon>Entamoebidae</taxon>
        <taxon>Entamoeba</taxon>
    </lineage>
</organism>
<dbReference type="EMBL" id="KB207139">
    <property type="protein sequence ID" value="ELP84349.1"/>
    <property type="molecule type" value="Genomic_DNA"/>
</dbReference>
<dbReference type="GeneID" id="14883324"/>
<reference evidence="1 2" key="1">
    <citation type="submission" date="2012-10" db="EMBL/GenBank/DDBJ databases">
        <authorList>
            <person name="Zafar N."/>
            <person name="Inman J."/>
            <person name="Hall N."/>
            <person name="Lorenzi H."/>
            <person name="Caler E."/>
        </authorList>
    </citation>
    <scope>NUCLEOTIDE SEQUENCE [LARGE SCALE GENOMIC DNA]</scope>
    <source>
        <strain evidence="1 2">IP1</strain>
    </source>
</reference>
<sequence>MKTTVVNKTKDYNVETNYKVRIPVPKYPTIVQAITARGPIVQFTGITDKIFNYVGNTQVSDEINFDRCQFTPQNIIVGYLNSNDVYFDWVVASVPSVQVLFPETPIQNNQTTFDENGNAVISLRYRVPFKQVYFFDTFNCFVSSESKFTLEEVKINFMKNDSSQEYTESSCENYSSNKTYHQENNHFFMNYTLGLKVSRCGSFFNNYVLRFKGVPGTILSLESIFLDENNYKEGLKLCPLGSYQCGTASCNPQEDSPDDGGVVAFRKGCVPNCGVCPFNNVCTTSGKCILKENKNQRSATYPLYYFLALTVLLIL</sequence>
<dbReference type="OrthoDB" id="26093at2759"/>
<name>A0A0A1TVD9_ENTIV</name>
<keyword evidence="2" id="KW-1185">Reference proteome</keyword>
<accession>A0A0A1TVD9</accession>
<evidence type="ECO:0000313" key="2">
    <source>
        <dbReference type="Proteomes" id="UP000014680"/>
    </source>
</evidence>
<evidence type="ECO:0000313" key="1">
    <source>
        <dbReference type="EMBL" id="ELP84349.1"/>
    </source>
</evidence>
<gene>
    <name evidence="1" type="ORF">EIN_278190</name>
</gene>
<dbReference type="RefSeq" id="XP_004183695.1">
    <property type="nucleotide sequence ID" value="XM_004183647.1"/>
</dbReference>